<proteinExistence type="predicted"/>
<name>M1P3K0_DESSD</name>
<evidence type="ECO:0000313" key="2">
    <source>
        <dbReference type="EMBL" id="AGF78038.1"/>
    </source>
</evidence>
<dbReference type="PIRSF" id="PIRSF038984">
    <property type="entry name" value="FAD_binding_protein"/>
    <property type="match status" value="1"/>
</dbReference>
<dbReference type="Gene3D" id="3.50.50.60">
    <property type="entry name" value="FAD/NAD(P)-binding domain"/>
    <property type="match status" value="2"/>
</dbReference>
<dbReference type="OrthoDB" id="9772594at2"/>
<evidence type="ECO:0000313" key="3">
    <source>
        <dbReference type="Proteomes" id="UP000011721"/>
    </source>
</evidence>
<dbReference type="AlphaFoldDB" id="M1P3K0"/>
<dbReference type="PANTHER" id="PTHR42842:SF3">
    <property type="entry name" value="FAD_NAD(P)-BINDING OXIDOREDUCTASE FAMILY PROTEIN"/>
    <property type="match status" value="1"/>
</dbReference>
<sequence length="523" mass="57929">MELVINNIQIPVEKDGMDEYLRLAGQRMGLAPEEITVTKILSKALDLRSQEQFYYKMSLVVSTDDKYPNGQKFSPYIHAETAEKKTAQMEERPIIVGFGPAGMFAALELISHGLKPLIFERGKKIEERSVDVERFIKERKLNPESNIQFGEGGAGSYSDGKLFSRRNNNTSTVNRVLKTFVKFGAPPEIEYISKPHLGTDVLCEIVRNIRLHVLERGGDIYYGSRMTDILITGGRARGIVINGEQEFLSSHIFIALGHSARDTVEMMHTRGVAMEQRQISVGVRIEHPVQTINLMRYGKKYNGFPGLGAATYSLNHTNRKIRRGVYTFCMCPGGEVVNASSSEEMLVLNGMSYSDRASNFSNGALVVSCHPSDYKSDSPLAGFSFQKDIEQKAFQAGGGNWSVPAQNLMDFLGEKGSTGVQENSYKMGAVPADMRELFPEFVISELLVAFHKWRGEIPLFISHHAILLGAETRTSSPVRICRNEQFESVNTKNLYPIGEGAGYTGGITSSAADAIKAVEAQLL</sequence>
<dbReference type="InterPro" id="IPR049516">
    <property type="entry name" value="FAD-depend_C"/>
</dbReference>
<evidence type="ECO:0000259" key="1">
    <source>
        <dbReference type="Pfam" id="PF21688"/>
    </source>
</evidence>
<dbReference type="eggNOG" id="COG2509">
    <property type="taxonomic scope" value="Bacteria"/>
</dbReference>
<protein>
    <submittedName>
        <fullName evidence="2">FAD-dependent dehydrogenase</fullName>
    </submittedName>
</protein>
<dbReference type="PATRIC" id="fig|1167006.5.peg.1627"/>
<dbReference type="EMBL" id="CP003985">
    <property type="protein sequence ID" value="AGF78038.1"/>
    <property type="molecule type" value="Genomic_DNA"/>
</dbReference>
<dbReference type="InterPro" id="IPR028348">
    <property type="entry name" value="FAD-binding_protein"/>
</dbReference>
<dbReference type="Pfam" id="PF21688">
    <property type="entry name" value="FAD-depend_C"/>
    <property type="match status" value="1"/>
</dbReference>
<dbReference type="Proteomes" id="UP000011721">
    <property type="component" value="Chromosome"/>
</dbReference>
<feature type="domain" description="FAD-dependent protein C-terminal" evidence="1">
    <location>
        <begin position="279"/>
        <end position="474"/>
    </location>
</feature>
<organism evidence="2 3">
    <name type="scientific">Desulfocapsa sulfexigens (strain DSM 10523 / SB164P1)</name>
    <dbReference type="NCBI Taxonomy" id="1167006"/>
    <lineage>
        <taxon>Bacteria</taxon>
        <taxon>Pseudomonadati</taxon>
        <taxon>Thermodesulfobacteriota</taxon>
        <taxon>Desulfobulbia</taxon>
        <taxon>Desulfobulbales</taxon>
        <taxon>Desulfocapsaceae</taxon>
        <taxon>Desulfocapsa</taxon>
    </lineage>
</organism>
<reference evidence="3" key="1">
    <citation type="journal article" date="2013" name="Stand. Genomic Sci.">
        <title>Complete genome sequence of Desulfocapsa sulfexigens, a marine deltaproteobacterium specialized in disproportionating inorganic sulfur compounds.</title>
        <authorList>
            <person name="Finster K.W."/>
            <person name="Kjeldsen K.U."/>
            <person name="Kube M."/>
            <person name="Reinhardt R."/>
            <person name="Mussmann M."/>
            <person name="Amann R."/>
            <person name="Schreiber L."/>
        </authorList>
    </citation>
    <scope>NUCLEOTIDE SEQUENCE [LARGE SCALE GENOMIC DNA]</scope>
    <source>
        <strain evidence="3">DSM 10523 / SB164P1</strain>
    </source>
</reference>
<dbReference type="SUPFAM" id="SSF51905">
    <property type="entry name" value="FAD/NAD(P)-binding domain"/>
    <property type="match status" value="1"/>
</dbReference>
<accession>M1P3K0</accession>
<dbReference type="InterPro" id="IPR036188">
    <property type="entry name" value="FAD/NAD-bd_sf"/>
</dbReference>
<gene>
    <name evidence="2" type="ordered locus">UWK_01478</name>
</gene>
<keyword evidence="3" id="KW-1185">Reference proteome</keyword>
<dbReference type="PANTHER" id="PTHR42842">
    <property type="entry name" value="FAD/NAD(P)-BINDING OXIDOREDUCTASE"/>
    <property type="match status" value="1"/>
</dbReference>
<dbReference type="KEGG" id="dsf:UWK_01478"/>
<dbReference type="HOGENOM" id="CLU_028644_3_0_7"/>
<dbReference type="STRING" id="1167006.UWK_01478"/>